<organism evidence="1 2">
    <name type="scientific">Mythimna loreyi</name>
    <dbReference type="NCBI Taxonomy" id="667449"/>
    <lineage>
        <taxon>Eukaryota</taxon>
        <taxon>Metazoa</taxon>
        <taxon>Ecdysozoa</taxon>
        <taxon>Arthropoda</taxon>
        <taxon>Hexapoda</taxon>
        <taxon>Insecta</taxon>
        <taxon>Pterygota</taxon>
        <taxon>Neoptera</taxon>
        <taxon>Endopterygota</taxon>
        <taxon>Lepidoptera</taxon>
        <taxon>Glossata</taxon>
        <taxon>Ditrysia</taxon>
        <taxon>Noctuoidea</taxon>
        <taxon>Noctuidae</taxon>
        <taxon>Noctuinae</taxon>
        <taxon>Hadenini</taxon>
        <taxon>Mythimna</taxon>
    </lineage>
</organism>
<dbReference type="EMBL" id="CM056807">
    <property type="protein sequence ID" value="KAJ8705644.1"/>
    <property type="molecule type" value="Genomic_DNA"/>
</dbReference>
<name>A0ACC2Q0Y3_9NEOP</name>
<dbReference type="Proteomes" id="UP001231649">
    <property type="component" value="Chromosome 31"/>
</dbReference>
<evidence type="ECO:0000313" key="2">
    <source>
        <dbReference type="Proteomes" id="UP001231649"/>
    </source>
</evidence>
<reference evidence="1" key="1">
    <citation type="submission" date="2023-03" db="EMBL/GenBank/DDBJ databases">
        <title>Chromosome-level genomes of two armyworms, Mythimna separata and Mythimna loreyi, provide insights into the biosynthesis and reception of sex pheromones.</title>
        <authorList>
            <person name="Zhao H."/>
        </authorList>
    </citation>
    <scope>NUCLEOTIDE SEQUENCE</scope>
    <source>
        <strain evidence="1">BeijingLab</strain>
    </source>
</reference>
<proteinExistence type="predicted"/>
<comment type="caution">
    <text evidence="1">The sequence shown here is derived from an EMBL/GenBank/DDBJ whole genome shotgun (WGS) entry which is preliminary data.</text>
</comment>
<accession>A0ACC2Q0Y3</accession>
<gene>
    <name evidence="1" type="ORF">PYW08_012690</name>
</gene>
<protein>
    <submittedName>
        <fullName evidence="1">Uncharacterized protein</fullName>
    </submittedName>
</protein>
<sequence>MKQKKFVQKFGSQARRGNVKMGLIMLMILTRELFGGKVIEWSHKDVISPIAHFDWSYKDVISPIAHFDWSHKDVISPIAHFDWSYKDVISPIAHFDWSHKDVISPIAHFDWSYKDVISPVAHFDWSHKDVISPIAHFDWSHKDVISPIAHFDWSHKDVISPIAHFDWSWDIAVTAGDRIEFYNVDGTKTDTIRFPSQNLTALAYDEVHNTLHYIDKQSGNDTICGYNIAFLEYQCYIERNGRNIQGLAFDPVTEKLFFTDTKERSINWFSFKPGSKNNVFGNLLLKMDDSIPTDIIVDSCRGYIYWINTNISPSTIERARFDGSDREVIIKTTSNYNLHSLAIDQRTQKIFWIEPQALRETKVYSADLSGKNWQSMMTFYYTIGDTLLFNHPNTLTVLKENLFEMVDWCTPCNKKIWKIGKASYQSVKVFRVDTDSFVGIVANYKMKDQFQTTSDCRHISICNDEIQEPFKIARENEFCVHGIKVIGQSICKCTAGYTGVRCEASVCDNYCLQGSCSFTEDGLPECRCNAGYSGERCELNVCNGYCLNNGTCSLNEEDEPMCECVGVYEGQRCEVLAGVNNCDGNVNEEFDSTCQCAGSRRSSGLETDTNKTVSTTSLCYLGEKDRKLTLGDLLDNWYTNQHP</sequence>
<keyword evidence="2" id="KW-1185">Reference proteome</keyword>
<evidence type="ECO:0000313" key="1">
    <source>
        <dbReference type="EMBL" id="KAJ8705644.1"/>
    </source>
</evidence>